<keyword evidence="5" id="KW-1185">Reference proteome</keyword>
<dbReference type="Gene3D" id="3.30.70.330">
    <property type="match status" value="1"/>
</dbReference>
<dbReference type="InterPro" id="IPR000504">
    <property type="entry name" value="RRM_dom"/>
</dbReference>
<dbReference type="GO" id="GO:0003723">
    <property type="term" value="F:RNA binding"/>
    <property type="evidence" value="ECO:0007669"/>
    <property type="project" value="UniProtKB-UniRule"/>
</dbReference>
<evidence type="ECO:0000256" key="2">
    <source>
        <dbReference type="SAM" id="MobiDB-lite"/>
    </source>
</evidence>
<evidence type="ECO:0000256" key="1">
    <source>
        <dbReference type="PROSITE-ProRule" id="PRU00176"/>
    </source>
</evidence>
<name>D7FM19_ECTSI</name>
<feature type="compositionally biased region" description="Low complexity" evidence="2">
    <location>
        <begin position="87"/>
        <end position="96"/>
    </location>
</feature>
<dbReference type="STRING" id="2880.D7FM19"/>
<proteinExistence type="predicted"/>
<feature type="compositionally biased region" description="Low complexity" evidence="2">
    <location>
        <begin position="65"/>
        <end position="75"/>
    </location>
</feature>
<dbReference type="OrthoDB" id="439808at2759"/>
<evidence type="ECO:0000259" key="3">
    <source>
        <dbReference type="PROSITE" id="PS50102"/>
    </source>
</evidence>
<gene>
    <name evidence="4" type="ORF">Esi_0163_0017</name>
</gene>
<organism evidence="4 5">
    <name type="scientific">Ectocarpus siliculosus</name>
    <name type="common">Brown alga</name>
    <name type="synonym">Conferva siliculosa</name>
    <dbReference type="NCBI Taxonomy" id="2880"/>
    <lineage>
        <taxon>Eukaryota</taxon>
        <taxon>Sar</taxon>
        <taxon>Stramenopiles</taxon>
        <taxon>Ochrophyta</taxon>
        <taxon>PX clade</taxon>
        <taxon>Phaeophyceae</taxon>
        <taxon>Ectocarpales</taxon>
        <taxon>Ectocarpaceae</taxon>
        <taxon>Ectocarpus</taxon>
    </lineage>
</organism>
<dbReference type="SUPFAM" id="SSF54928">
    <property type="entry name" value="RNA-binding domain, RBD"/>
    <property type="match status" value="1"/>
</dbReference>
<dbReference type="PANTHER" id="PTHR15241:SF281">
    <property type="entry name" value="RRM DOMAIN-CONTAINING PROTEIN"/>
    <property type="match status" value="1"/>
</dbReference>
<accession>D7FM19</accession>
<dbReference type="InterPro" id="IPR035979">
    <property type="entry name" value="RBD_domain_sf"/>
</dbReference>
<evidence type="ECO:0000313" key="4">
    <source>
        <dbReference type="EMBL" id="CBJ29844.1"/>
    </source>
</evidence>
<dbReference type="Proteomes" id="UP000002630">
    <property type="component" value="Linkage Group LG02"/>
</dbReference>
<dbReference type="PANTHER" id="PTHR15241">
    <property type="entry name" value="TRANSFORMER-2-RELATED"/>
    <property type="match status" value="1"/>
</dbReference>
<feature type="region of interest" description="Disordered" evidence="2">
    <location>
        <begin position="150"/>
        <end position="200"/>
    </location>
</feature>
<sequence>MVSVAFSSAFHDASAGRDSLNFHTFELALKDVDGDTSDAADPAEQRAGLAEPSKPARRGSVFMVATPPATPEAAADSLEGEQRIHHQQQQQQQQQAEPPPPPPPPPPSSSSTGKRAAAMYRQTSAHRLFRAAPPEPKRQQWKVCEKTPLAGDETASTSAAAAPMSGEDSRLRSSSWHASDNSRRSPPPPPGLEYGHNNNKNDRFFPKRIVCRDDREVLDGSDVLQQISNLTSTEPSNEREVFVGGLRESEDAVHITEEELATYFAKFGVIESVSINRDDRTQRGRGFAFVKFFQELSRNRMNPRDFHLTYMTVRRHYNDP</sequence>
<reference evidence="4 5" key="1">
    <citation type="journal article" date="2010" name="Nature">
        <title>The Ectocarpus genome and the independent evolution of multicellularity in brown algae.</title>
        <authorList>
            <person name="Cock J.M."/>
            <person name="Sterck L."/>
            <person name="Rouze P."/>
            <person name="Scornet D."/>
            <person name="Allen A.E."/>
            <person name="Amoutzias G."/>
            <person name="Anthouard V."/>
            <person name="Artiguenave F."/>
            <person name="Aury J.M."/>
            <person name="Badger J.H."/>
            <person name="Beszteri B."/>
            <person name="Billiau K."/>
            <person name="Bonnet E."/>
            <person name="Bothwell J.H."/>
            <person name="Bowler C."/>
            <person name="Boyen C."/>
            <person name="Brownlee C."/>
            <person name="Carrano C.J."/>
            <person name="Charrier B."/>
            <person name="Cho G.Y."/>
            <person name="Coelho S.M."/>
            <person name="Collen J."/>
            <person name="Corre E."/>
            <person name="Da Silva C."/>
            <person name="Delage L."/>
            <person name="Delaroque N."/>
            <person name="Dittami S.M."/>
            <person name="Doulbeau S."/>
            <person name="Elias M."/>
            <person name="Farnham G."/>
            <person name="Gachon C.M."/>
            <person name="Gschloessl B."/>
            <person name="Heesch S."/>
            <person name="Jabbari K."/>
            <person name="Jubin C."/>
            <person name="Kawai H."/>
            <person name="Kimura K."/>
            <person name="Kloareg B."/>
            <person name="Kupper F.C."/>
            <person name="Lang D."/>
            <person name="Le Bail A."/>
            <person name="Leblanc C."/>
            <person name="Lerouge P."/>
            <person name="Lohr M."/>
            <person name="Lopez P.J."/>
            <person name="Martens C."/>
            <person name="Maumus F."/>
            <person name="Michel G."/>
            <person name="Miranda-Saavedra D."/>
            <person name="Morales J."/>
            <person name="Moreau H."/>
            <person name="Motomura T."/>
            <person name="Nagasato C."/>
            <person name="Napoli C.A."/>
            <person name="Nelson D.R."/>
            <person name="Nyvall-Collen P."/>
            <person name="Peters A.F."/>
            <person name="Pommier C."/>
            <person name="Potin P."/>
            <person name="Poulain J."/>
            <person name="Quesneville H."/>
            <person name="Read B."/>
            <person name="Rensing S.A."/>
            <person name="Ritter A."/>
            <person name="Rousvoal S."/>
            <person name="Samanta M."/>
            <person name="Samson G."/>
            <person name="Schroeder D.C."/>
            <person name="Segurens B."/>
            <person name="Strittmatter M."/>
            <person name="Tonon T."/>
            <person name="Tregear J.W."/>
            <person name="Valentin K."/>
            <person name="von Dassow P."/>
            <person name="Yamagishi T."/>
            <person name="Van de Peer Y."/>
            <person name="Wincker P."/>
        </authorList>
    </citation>
    <scope>NUCLEOTIDE SEQUENCE [LARGE SCALE GENOMIC DNA]</scope>
    <source>
        <strain evidence="5">Ec32 / CCAP1310/4</strain>
    </source>
</reference>
<feature type="region of interest" description="Disordered" evidence="2">
    <location>
        <begin position="33"/>
        <end position="119"/>
    </location>
</feature>
<dbReference type="InParanoid" id="D7FM19"/>
<dbReference type="InterPro" id="IPR012677">
    <property type="entry name" value="Nucleotide-bd_a/b_plait_sf"/>
</dbReference>
<dbReference type="Pfam" id="PF00076">
    <property type="entry name" value="RRM_1"/>
    <property type="match status" value="1"/>
</dbReference>
<evidence type="ECO:0000313" key="5">
    <source>
        <dbReference type="Proteomes" id="UP000002630"/>
    </source>
</evidence>
<dbReference type="AlphaFoldDB" id="D7FM19"/>
<dbReference type="SMART" id="SM00360">
    <property type="entry name" value="RRM"/>
    <property type="match status" value="1"/>
</dbReference>
<dbReference type="eggNOG" id="KOG4205">
    <property type="taxonomic scope" value="Eukaryota"/>
</dbReference>
<feature type="compositionally biased region" description="Pro residues" evidence="2">
    <location>
        <begin position="97"/>
        <end position="108"/>
    </location>
</feature>
<keyword evidence="1" id="KW-0694">RNA-binding</keyword>
<dbReference type="EMBL" id="FN649727">
    <property type="protein sequence ID" value="CBJ29844.1"/>
    <property type="molecule type" value="Genomic_DNA"/>
</dbReference>
<dbReference type="PROSITE" id="PS50102">
    <property type="entry name" value="RRM"/>
    <property type="match status" value="1"/>
</dbReference>
<dbReference type="EMBL" id="FN648164">
    <property type="protein sequence ID" value="CBJ29844.1"/>
    <property type="molecule type" value="Genomic_DNA"/>
</dbReference>
<feature type="domain" description="RRM" evidence="3">
    <location>
        <begin position="239"/>
        <end position="320"/>
    </location>
</feature>
<protein>
    <submittedName>
        <fullName evidence="4">RNA recognition motif. (A.k.a. RRM, RBD, or RNP domain) containing protein</fullName>
    </submittedName>
</protein>